<reference evidence="5" key="1">
    <citation type="submission" date="2019-04" db="EMBL/GenBank/DDBJ databases">
        <title>Draft genome sequence of Pseudonocardiaceae bacterium SL3-2-4.</title>
        <authorList>
            <person name="Ningsih F."/>
            <person name="Yokota A."/>
            <person name="Sakai Y."/>
            <person name="Nanatani K."/>
            <person name="Yabe S."/>
            <person name="Oetari A."/>
            <person name="Sjamsuridzal W."/>
        </authorList>
    </citation>
    <scope>NUCLEOTIDE SEQUENCE [LARGE SCALE GENOMIC DNA]</scope>
    <source>
        <strain evidence="5">SL3-2-4</strain>
    </source>
</reference>
<keyword evidence="5" id="KW-1185">Reference proteome</keyword>
<name>A0A4D4J9M2_9PSEU</name>
<protein>
    <submittedName>
        <fullName evidence="4">Uncharacterized protein</fullName>
    </submittedName>
</protein>
<dbReference type="Pfam" id="PF21725">
    <property type="entry name" value="T7SS_signal"/>
    <property type="match status" value="1"/>
</dbReference>
<dbReference type="InterPro" id="IPR029476">
    <property type="entry name" value="DNase_NucA_NucB"/>
</dbReference>
<organism evidence="4 5">
    <name type="scientific">Gandjariella thermophila</name>
    <dbReference type="NCBI Taxonomy" id="1931992"/>
    <lineage>
        <taxon>Bacteria</taxon>
        <taxon>Bacillati</taxon>
        <taxon>Actinomycetota</taxon>
        <taxon>Actinomycetes</taxon>
        <taxon>Pseudonocardiales</taxon>
        <taxon>Pseudonocardiaceae</taxon>
        <taxon>Gandjariella</taxon>
    </lineage>
</organism>
<sequence length="292" mass="30536">MAATPPAFSDPGEGLRQQALEVLGRARTQLHSAGEESAAVVARAQEQAPQQPSLFDQAVDAVEGAVEDAGTWAAQAGEDLVGDVVRAGGDVVDDLGVGVGKFAGDVTRAVGDATGGLLKDIGEATGLDAVSSAGQTVAQSVDAAGDTAEDFLVGEAAYARNETYNAAHDIDGRSPAVRVYVDEDEFPEAAQHIDEAQDGTSWRGHEQVDKQQPSEVTLDREHALQHRREALRGVPTQPGSDRDEYPLAMFDEGGAGASVKYINPHDNRGAGATINAQTRGLEDGHKVVINTY</sequence>
<comment type="caution">
    <text evidence="4">The sequence shown here is derived from an EMBL/GenBank/DDBJ whole genome shotgun (WGS) entry which is preliminary data.</text>
</comment>
<feature type="domain" description="Putative T7SS secretion signal" evidence="3">
    <location>
        <begin position="4"/>
        <end position="52"/>
    </location>
</feature>
<dbReference type="EMBL" id="BJFL01000011">
    <property type="protein sequence ID" value="GDY31109.1"/>
    <property type="molecule type" value="Genomic_DNA"/>
</dbReference>
<evidence type="ECO:0000259" key="3">
    <source>
        <dbReference type="Pfam" id="PF21725"/>
    </source>
</evidence>
<accession>A0A4D4J9M2</accession>
<dbReference type="Proteomes" id="UP000298860">
    <property type="component" value="Unassembled WGS sequence"/>
</dbReference>
<dbReference type="AlphaFoldDB" id="A0A4D4J9M2"/>
<gene>
    <name evidence="4" type="ORF">GTS_27420</name>
</gene>
<feature type="domain" description="Deoxyribonuclease NucA/NucB" evidence="2">
    <location>
        <begin position="236"/>
        <end position="289"/>
    </location>
</feature>
<dbReference type="OrthoDB" id="2664633at2"/>
<proteinExistence type="predicted"/>
<feature type="region of interest" description="Disordered" evidence="1">
    <location>
        <begin position="197"/>
        <end position="217"/>
    </location>
</feature>
<evidence type="ECO:0000256" key="1">
    <source>
        <dbReference type="SAM" id="MobiDB-lite"/>
    </source>
</evidence>
<dbReference type="Pfam" id="PF14040">
    <property type="entry name" value="DNase_NucA_NucB"/>
    <property type="match status" value="1"/>
</dbReference>
<evidence type="ECO:0000259" key="2">
    <source>
        <dbReference type="Pfam" id="PF14040"/>
    </source>
</evidence>
<evidence type="ECO:0000313" key="4">
    <source>
        <dbReference type="EMBL" id="GDY31109.1"/>
    </source>
</evidence>
<evidence type="ECO:0000313" key="5">
    <source>
        <dbReference type="Proteomes" id="UP000298860"/>
    </source>
</evidence>
<dbReference type="InterPro" id="IPR049082">
    <property type="entry name" value="T7SS_signal"/>
</dbReference>